<evidence type="ECO:0000259" key="16">
    <source>
        <dbReference type="Pfam" id="PF05201"/>
    </source>
</evidence>
<comment type="miscellaneous">
    <text evidence="8">During catalysis, the active site Cys acts as a nucleophile attacking the alpha-carbonyl group of tRNA-bound glutamate with the formation of a thioester intermediate between enzyme and glutamate, and the concomitant release of tRNA(Glu). The thioester intermediate is finally reduced by direct hydride transfer from NADPH, to form the product GSA.</text>
</comment>
<comment type="similarity">
    <text evidence="2 8 13">Belongs to the glutamyl-tRNA reductase family.</text>
</comment>
<dbReference type="Gene3D" id="3.40.50.720">
    <property type="entry name" value="NAD(P)-binding Rossmann-like Domain"/>
    <property type="match status" value="1"/>
</dbReference>
<dbReference type="Pfam" id="PF05201">
    <property type="entry name" value="GlutR_N"/>
    <property type="match status" value="1"/>
</dbReference>
<feature type="binding site" evidence="8 11">
    <location>
        <begin position="197"/>
        <end position="202"/>
    </location>
    <ligand>
        <name>NADP(+)</name>
        <dbReference type="ChEBI" id="CHEBI:58349"/>
    </ligand>
</feature>
<evidence type="ECO:0000256" key="9">
    <source>
        <dbReference type="PIRSR" id="PIRSR000445-1"/>
    </source>
</evidence>
<evidence type="ECO:0000313" key="17">
    <source>
        <dbReference type="EMBL" id="GEO80063.1"/>
    </source>
</evidence>
<dbReference type="GO" id="GO:0050661">
    <property type="term" value="F:NADP binding"/>
    <property type="evidence" value="ECO:0007669"/>
    <property type="project" value="InterPro"/>
</dbReference>
<feature type="domain" description="Glutamyl-tRNA reductase N-terminal" evidence="16">
    <location>
        <begin position="15"/>
        <end position="164"/>
    </location>
</feature>
<organism evidence="17 18">
    <name type="scientific">Pararhodospirillum oryzae</name>
    <dbReference type="NCBI Taxonomy" id="478448"/>
    <lineage>
        <taxon>Bacteria</taxon>
        <taxon>Pseudomonadati</taxon>
        <taxon>Pseudomonadota</taxon>
        <taxon>Alphaproteobacteria</taxon>
        <taxon>Rhodospirillales</taxon>
        <taxon>Rhodospirillaceae</taxon>
        <taxon>Pararhodospirillum</taxon>
    </lineage>
</organism>
<evidence type="ECO:0000259" key="15">
    <source>
        <dbReference type="Pfam" id="PF01488"/>
    </source>
</evidence>
<comment type="catalytic activity">
    <reaction evidence="7 8 13">
        <text>(S)-4-amino-5-oxopentanoate + tRNA(Glu) + NADP(+) = L-glutamyl-tRNA(Glu) + NADPH + H(+)</text>
        <dbReference type="Rhea" id="RHEA:12344"/>
        <dbReference type="Rhea" id="RHEA-COMP:9663"/>
        <dbReference type="Rhea" id="RHEA-COMP:9680"/>
        <dbReference type="ChEBI" id="CHEBI:15378"/>
        <dbReference type="ChEBI" id="CHEBI:57501"/>
        <dbReference type="ChEBI" id="CHEBI:57783"/>
        <dbReference type="ChEBI" id="CHEBI:58349"/>
        <dbReference type="ChEBI" id="CHEBI:78442"/>
        <dbReference type="ChEBI" id="CHEBI:78520"/>
        <dbReference type="EC" id="1.2.1.70"/>
    </reaction>
</comment>
<dbReference type="InterPro" id="IPR015896">
    <property type="entry name" value="4pyrrol_synth_GluRdtase_dimer"/>
</dbReference>
<gene>
    <name evidence="8 17" type="primary">hemA</name>
    <name evidence="17" type="ORF">ROR02_01940</name>
</gene>
<comment type="pathway">
    <text evidence="1 8 13">Porphyrin-containing compound metabolism; protoporphyrin-IX biosynthesis; 5-aminolevulinate from L-glutamyl-tRNA(Glu): step 1/2.</text>
</comment>
<evidence type="ECO:0000256" key="13">
    <source>
        <dbReference type="RuleBase" id="RU000584"/>
    </source>
</evidence>
<evidence type="ECO:0000259" key="14">
    <source>
        <dbReference type="Pfam" id="PF00745"/>
    </source>
</evidence>
<evidence type="ECO:0000256" key="3">
    <source>
        <dbReference type="ARBA" id="ARBA00012970"/>
    </source>
</evidence>
<evidence type="ECO:0000256" key="4">
    <source>
        <dbReference type="ARBA" id="ARBA00022857"/>
    </source>
</evidence>
<feature type="binding site" evidence="8 10">
    <location>
        <begin position="57"/>
        <end position="60"/>
    </location>
    <ligand>
        <name>substrate</name>
    </ligand>
</feature>
<dbReference type="NCBIfam" id="TIGR01035">
    <property type="entry name" value="hemA"/>
    <property type="match status" value="1"/>
</dbReference>
<evidence type="ECO:0000256" key="11">
    <source>
        <dbReference type="PIRSR" id="PIRSR000445-3"/>
    </source>
</evidence>
<dbReference type="EMBL" id="BJZO01000003">
    <property type="protein sequence ID" value="GEO80063.1"/>
    <property type="molecule type" value="Genomic_DNA"/>
</dbReference>
<feature type="domain" description="Quinate/shikimate 5-dehydrogenase/glutamyl-tRNA reductase" evidence="15">
    <location>
        <begin position="180"/>
        <end position="314"/>
    </location>
</feature>
<protein>
    <recommendedName>
        <fullName evidence="3 8">Glutamyl-tRNA reductase</fullName>
        <shortName evidence="8">GluTR</shortName>
        <ecNumber evidence="3 8">1.2.1.70</ecNumber>
    </recommendedName>
</protein>
<evidence type="ECO:0000256" key="7">
    <source>
        <dbReference type="ARBA" id="ARBA00047464"/>
    </source>
</evidence>
<dbReference type="GO" id="GO:0019353">
    <property type="term" value="P:protoporphyrinogen IX biosynthetic process from glutamate"/>
    <property type="evidence" value="ECO:0007669"/>
    <property type="project" value="TreeGrafter"/>
</dbReference>
<name>A0A512H3Q7_9PROT</name>
<dbReference type="InterPro" id="IPR036453">
    <property type="entry name" value="GluRdtase_dimer_dom_sf"/>
</dbReference>
<reference evidence="17 18" key="1">
    <citation type="submission" date="2019-07" db="EMBL/GenBank/DDBJ databases">
        <title>Whole genome shotgun sequence of Rhodospirillum oryzae NBRC 107573.</title>
        <authorList>
            <person name="Hosoyama A."/>
            <person name="Uohara A."/>
            <person name="Ohji S."/>
            <person name="Ichikawa N."/>
        </authorList>
    </citation>
    <scope>NUCLEOTIDE SEQUENCE [LARGE SCALE GENOMIC DNA]</scope>
    <source>
        <strain evidence="17 18">NBRC 107573</strain>
    </source>
</reference>
<dbReference type="EC" id="1.2.1.70" evidence="3 8"/>
<evidence type="ECO:0000256" key="1">
    <source>
        <dbReference type="ARBA" id="ARBA00005059"/>
    </source>
</evidence>
<proteinExistence type="inferred from homology"/>
<dbReference type="InterPro" id="IPR000343">
    <property type="entry name" value="4pyrrol_synth_GluRdtase"/>
</dbReference>
<dbReference type="PIRSF" id="PIRSF000445">
    <property type="entry name" value="4pyrrol_synth_GluRdtase"/>
    <property type="match status" value="1"/>
</dbReference>
<comment type="caution">
    <text evidence="17">The sequence shown here is derived from an EMBL/GenBank/DDBJ whole genome shotgun (WGS) entry which is preliminary data.</text>
</comment>
<dbReference type="Pfam" id="PF00745">
    <property type="entry name" value="GlutR_dimer"/>
    <property type="match status" value="1"/>
</dbReference>
<dbReference type="PANTHER" id="PTHR43013:SF1">
    <property type="entry name" value="GLUTAMYL-TRNA REDUCTASE"/>
    <property type="match status" value="1"/>
</dbReference>
<keyword evidence="4 8" id="KW-0521">NADP</keyword>
<evidence type="ECO:0000256" key="5">
    <source>
        <dbReference type="ARBA" id="ARBA00023002"/>
    </source>
</evidence>
<dbReference type="InterPro" id="IPR015895">
    <property type="entry name" value="4pyrrol_synth_GluRdtase_N"/>
</dbReference>
<feature type="binding site" evidence="8 10">
    <location>
        <position position="117"/>
    </location>
    <ligand>
        <name>substrate</name>
    </ligand>
</feature>
<dbReference type="InterPro" id="IPR006151">
    <property type="entry name" value="Shikm_DH/Glu-tRNA_Rdtase"/>
</dbReference>
<evidence type="ECO:0000256" key="2">
    <source>
        <dbReference type="ARBA" id="ARBA00005916"/>
    </source>
</evidence>
<keyword evidence="6 8" id="KW-0627">Porphyrin biosynthesis</keyword>
<dbReference type="InterPro" id="IPR036343">
    <property type="entry name" value="GluRdtase_N_sf"/>
</dbReference>
<dbReference type="SUPFAM" id="SSF69742">
    <property type="entry name" value="Glutamyl tRNA-reductase catalytic, N-terminal domain"/>
    <property type="match status" value="1"/>
</dbReference>
<feature type="binding site" evidence="10">
    <location>
        <begin position="122"/>
        <end position="124"/>
    </location>
    <ligand>
        <name>substrate</name>
    </ligand>
</feature>
<comment type="function">
    <text evidence="8">Catalyzes the NADPH-dependent reduction of glutamyl-tRNA(Glu) to glutamate 1-semialdehyde (GSA).</text>
</comment>
<keyword evidence="18" id="KW-1185">Reference proteome</keyword>
<dbReference type="SUPFAM" id="SSF69075">
    <property type="entry name" value="Glutamyl tRNA-reductase dimerization domain"/>
    <property type="match status" value="1"/>
</dbReference>
<dbReference type="SUPFAM" id="SSF51735">
    <property type="entry name" value="NAD(P)-binding Rossmann-fold domains"/>
    <property type="match status" value="1"/>
</dbReference>
<dbReference type="UniPathway" id="UPA00251">
    <property type="reaction ID" value="UER00316"/>
</dbReference>
<dbReference type="InterPro" id="IPR036291">
    <property type="entry name" value="NAD(P)-bd_dom_sf"/>
</dbReference>
<evidence type="ECO:0000256" key="10">
    <source>
        <dbReference type="PIRSR" id="PIRSR000445-2"/>
    </source>
</evidence>
<dbReference type="Pfam" id="PF01488">
    <property type="entry name" value="Shikimate_DH"/>
    <property type="match status" value="1"/>
</dbReference>
<comment type="domain">
    <text evidence="8">Possesses an unusual extended V-shaped dimeric structure with each monomer consisting of three distinct domains arranged along a curved 'spinal' alpha-helix. The N-terminal catalytic domain specifically recognizes the glutamate moiety of the substrate. The second domain is the NADPH-binding domain, and the third C-terminal domain is responsible for dimerization.</text>
</comment>
<evidence type="ECO:0000313" key="18">
    <source>
        <dbReference type="Proteomes" id="UP000321567"/>
    </source>
</evidence>
<feature type="site" description="Important for activity" evidence="8 12">
    <location>
        <position position="107"/>
    </location>
</feature>
<sequence>MSDEAGTGIEGYLMIGVNQKITPLALRDRITMDDPAAMALLTRLRQQGLSDVLVLSTCDRVEIMAHGADPQAVRGQILGALAQATGVDETALAGHMVDVRGIEAIRHLFRIAASLESQVVGEPHVLGQVKAAHRLARDAGVAGSALESVLQAAYASAKRARAETPLAEGPVSLAAAAVQVARDLHGDLSTCRLLLLGTQEMGELMAEQLLAAGVGRLVVCSPRRLRAEAVATRLGGLVAGHDRLMDLLADSEIVLVAVNGCSHTLSEEAVRLALRRRRNRPMFLVDVTVLGAIEPAVERLESAFVYDLADLEGVAERGRANRDEAARAASLMVEDAVQAFARQRAERRAVPAIMSLRALFDVERRRALDEAPDDAEKATRLLVGRLLHAPSAALRAMAAEGDTATKDRAEAMLRRLFALDAEADEENSEKGTSP</sequence>
<comment type="caution">
    <text evidence="8">Lacks conserved residue(s) required for the propagation of feature annotation.</text>
</comment>
<evidence type="ECO:0000256" key="8">
    <source>
        <dbReference type="HAMAP-Rule" id="MF_00087"/>
    </source>
</evidence>
<dbReference type="AlphaFoldDB" id="A0A512H3Q7"/>
<evidence type="ECO:0000256" key="6">
    <source>
        <dbReference type="ARBA" id="ARBA00023244"/>
    </source>
</evidence>
<accession>A0A512H3Q7</accession>
<feature type="active site" description="Nucleophile" evidence="8 9">
    <location>
        <position position="58"/>
    </location>
</feature>
<comment type="subunit">
    <text evidence="8">Homodimer.</text>
</comment>
<dbReference type="PANTHER" id="PTHR43013">
    <property type="entry name" value="GLUTAMYL-TRNA REDUCTASE"/>
    <property type="match status" value="1"/>
</dbReference>
<feature type="binding site" evidence="8 10">
    <location>
        <position position="128"/>
    </location>
    <ligand>
        <name>substrate</name>
    </ligand>
</feature>
<evidence type="ECO:0000256" key="12">
    <source>
        <dbReference type="PIRSR" id="PIRSR000445-4"/>
    </source>
</evidence>
<dbReference type="GO" id="GO:0008883">
    <property type="term" value="F:glutamyl-tRNA reductase activity"/>
    <property type="evidence" value="ECO:0007669"/>
    <property type="project" value="UniProtKB-UniRule"/>
</dbReference>
<feature type="domain" description="Tetrapyrrole biosynthesis glutamyl-tRNA reductase dimerisation" evidence="14">
    <location>
        <begin position="329"/>
        <end position="419"/>
    </location>
</feature>
<keyword evidence="5 8" id="KW-0560">Oxidoreductase</keyword>
<dbReference type="Gene3D" id="3.30.460.30">
    <property type="entry name" value="Glutamyl-tRNA reductase, N-terminal domain"/>
    <property type="match status" value="1"/>
</dbReference>
<dbReference type="RefSeq" id="WP_246135333.1">
    <property type="nucleotide sequence ID" value="NZ_BJZO01000003.1"/>
</dbReference>
<dbReference type="HAMAP" id="MF_00087">
    <property type="entry name" value="Glu_tRNA_reductase"/>
    <property type="match status" value="1"/>
</dbReference>
<dbReference type="Proteomes" id="UP000321567">
    <property type="component" value="Unassembled WGS sequence"/>
</dbReference>